<keyword evidence="2" id="KW-1185">Reference proteome</keyword>
<sequence>MSKAKTKQELLLQQELFNVLKTHDIEAHAKISRICERIAESVIALADQQSHTTESSYINYINQAALNTKDLAKVTTTIKNFFPGDHNKKLREIIDTPLLQNLVIAGSIERKIGLNDTLYTPDYRKLEEIIDPNDTKKVIDAMLRDKGVAQQDEFEKKGKKTTGISAGYIANDSAGNTFILKHFYKTHAACEKIQDPIEQSHAIDDRRDGVQELIGSTMYQFLLHDRAPKEGLVKADAQHPDSLYVRSKFFDNAVTLTEFCGLSGQTRVRVNDKNLKKLEGFEKAIAACHMLGDGDYHAGNLMVQNGKTITKIDHGRSFLEFHQDFGSMVQLTAEMFTHPNVCYSDAIKAGNLSFNIDKYSEALNQMISQFDVQRMEAIVDQKLDELKKAGFDPDNIPLYININNFDDLKQYYKSSIKQNFINMQEIAKGAEIVKKFSNVLPEFKNGGWLEAFANSPVKEPLLYAIKNKITIEGKDAQEWAYENNYQIKTAIGLTKEVIKERQWRKDFEGKWQEKEIEVQRDKVEVQLSDPLKSMRIQDKFTAKKFESLIINFTKHTTTKNVTDEEVEKFYDNIMQVLKKENYLNEQDIETIKQDLKYHDNIENTTHLLNAKDLKLNSKDTIYYKIGNFCEKIGLRSVANHFIKKIAPENLNKIYNTEKVIAESIKIGNILKDNKQEGLQTKRLETVKGIVVSQLQAKQGKQQQGKHY</sequence>
<dbReference type="Proteomes" id="UP000007581">
    <property type="component" value="Chromosome"/>
</dbReference>
<gene>
    <name evidence="1" type="ORF">RTTH1527_00660</name>
</gene>
<proteinExistence type="predicted"/>
<protein>
    <recommendedName>
        <fullName evidence="3">LepB N-terminal domain-containing protein</fullName>
    </recommendedName>
</protein>
<evidence type="ECO:0000313" key="2">
    <source>
        <dbReference type="Proteomes" id="UP000007581"/>
    </source>
</evidence>
<organism evidence="1 2">
    <name type="scientific">Rickettsia typhi str. TH1527</name>
    <dbReference type="NCBI Taxonomy" id="1003201"/>
    <lineage>
        <taxon>Bacteria</taxon>
        <taxon>Pseudomonadati</taxon>
        <taxon>Pseudomonadota</taxon>
        <taxon>Alphaproteobacteria</taxon>
        <taxon>Rickettsiales</taxon>
        <taxon>Rickettsiaceae</taxon>
        <taxon>Rickettsieae</taxon>
        <taxon>Rickettsia</taxon>
        <taxon>typhus group</taxon>
    </lineage>
</organism>
<dbReference type="EMBL" id="CP003397">
    <property type="protein sequence ID" value="AFE53999.1"/>
    <property type="molecule type" value="Genomic_DNA"/>
</dbReference>
<evidence type="ECO:0008006" key="3">
    <source>
        <dbReference type="Google" id="ProtNLM"/>
    </source>
</evidence>
<dbReference type="RefSeq" id="WP_011190607.1">
    <property type="nucleotide sequence ID" value="NC_017066.1"/>
</dbReference>
<accession>A0ABM5MV18</accession>
<reference evidence="1" key="1">
    <citation type="submission" date="2012-03" db="EMBL/GenBank/DDBJ databases">
        <authorList>
            <person name="Johnson S.L."/>
            <person name="Sims D."/>
            <person name="Han S."/>
            <person name="Bruce D.C."/>
            <person name="Dasch G.A."/>
        </authorList>
    </citation>
    <scope>NUCLEOTIDE SEQUENCE [LARGE SCALE GENOMIC DNA]</scope>
    <source>
        <strain evidence="1">TH1527</strain>
    </source>
</reference>
<evidence type="ECO:0000313" key="1">
    <source>
        <dbReference type="EMBL" id="AFE53999.1"/>
    </source>
</evidence>
<name>A0ABM5MV18_RICTP</name>